<dbReference type="EMBL" id="PYAC01000002">
    <property type="protein sequence ID" value="RAO23540.1"/>
    <property type="molecule type" value="Genomic_DNA"/>
</dbReference>
<dbReference type="AlphaFoldDB" id="A0A328N7P9"/>
<reference evidence="5 6" key="1">
    <citation type="submission" date="2018-03" db="EMBL/GenBank/DDBJ databases">
        <title>Defining the species Micromonospora saelicesensis and Micromonospora noduli under the framework of genomics.</title>
        <authorList>
            <person name="Riesco R."/>
            <person name="Trujillo M.E."/>
        </authorList>
    </citation>
    <scope>NUCLEOTIDE SEQUENCE [LARGE SCALE GENOMIC DNA]</scope>
    <source>
        <strain evidence="3 5">LAH08</strain>
        <strain evidence="4 6">MED15</strain>
    </source>
</reference>
<keyword evidence="6" id="KW-1185">Reference proteome</keyword>
<dbReference type="RefSeq" id="WP_112582925.1">
    <property type="nucleotide sequence ID" value="NZ_JBFAQI010000002.1"/>
</dbReference>
<gene>
    <name evidence="3" type="ORF">LAH08_01366</name>
    <name evidence="4" type="ORF">MED15_01382</name>
</gene>
<evidence type="ECO:0000313" key="6">
    <source>
        <dbReference type="Proteomes" id="UP000249045"/>
    </source>
</evidence>
<feature type="region of interest" description="Disordered" evidence="1">
    <location>
        <begin position="343"/>
        <end position="392"/>
    </location>
</feature>
<dbReference type="EMBL" id="PYAA01000007">
    <property type="protein sequence ID" value="RAO04606.1"/>
    <property type="molecule type" value="Genomic_DNA"/>
</dbReference>
<evidence type="ECO:0000313" key="3">
    <source>
        <dbReference type="EMBL" id="RAO04606.1"/>
    </source>
</evidence>
<sequence length="392" mass="41655">MTVPAPRARRRPSTLGRLLPLLLIGALLAPLGLLVTSNWRQVTDDRDLAARERLGVQYLTALAAVTDALVEAQSNAVNGRPVAREALNGAVEKAAEVDARIGGELLSQERWAGVRAKLEALRGRSASDPEAAYTAYGEVSDLLLALHRKVRESSGLVRDPEADSFFLQDSAGQELPEAVVAAGRLADLATLVSRRPAADQPRGLLELTGLRVSALAPAADLVDNLRSAVDGSESTDLGANVLTPLDTYQRSVEALAAYSVPGKETGVVNPGQLSAAALNSHRSARQLQPVILTELDAVLAERIDRLNRDRWLTAGAGVVAVLLLSWLAALLVAAARRAQRRAALAATHTETPDTPPHRDPWQPPADEPRALQPVGAARDPETAQWGAFDAAR</sequence>
<comment type="caution">
    <text evidence="3">The sequence shown here is derived from an EMBL/GenBank/DDBJ whole genome shotgun (WGS) entry which is preliminary data.</text>
</comment>
<keyword evidence="2" id="KW-0472">Membrane</keyword>
<evidence type="ECO:0000313" key="4">
    <source>
        <dbReference type="EMBL" id="RAO23540.1"/>
    </source>
</evidence>
<feature type="transmembrane region" description="Helical" evidence="2">
    <location>
        <begin position="311"/>
        <end position="334"/>
    </location>
</feature>
<evidence type="ECO:0000256" key="2">
    <source>
        <dbReference type="SAM" id="Phobius"/>
    </source>
</evidence>
<accession>A0A328N7P9</accession>
<organism evidence="3 5">
    <name type="scientific">Micromonospora noduli</name>
    <dbReference type="NCBI Taxonomy" id="709876"/>
    <lineage>
        <taxon>Bacteria</taxon>
        <taxon>Bacillati</taxon>
        <taxon>Actinomycetota</taxon>
        <taxon>Actinomycetes</taxon>
        <taxon>Micromonosporales</taxon>
        <taxon>Micromonosporaceae</taxon>
        <taxon>Micromonospora</taxon>
    </lineage>
</organism>
<protein>
    <submittedName>
        <fullName evidence="3">Uncharacterized protein</fullName>
    </submittedName>
</protein>
<dbReference type="Proteomes" id="UP000249045">
    <property type="component" value="Unassembled WGS sequence"/>
</dbReference>
<keyword evidence="2" id="KW-0812">Transmembrane</keyword>
<evidence type="ECO:0000256" key="1">
    <source>
        <dbReference type="SAM" id="MobiDB-lite"/>
    </source>
</evidence>
<name>A0A328N7P9_9ACTN</name>
<evidence type="ECO:0000313" key="5">
    <source>
        <dbReference type="Proteomes" id="UP000248966"/>
    </source>
</evidence>
<keyword evidence="2" id="KW-1133">Transmembrane helix</keyword>
<dbReference type="Proteomes" id="UP000248966">
    <property type="component" value="Unassembled WGS sequence"/>
</dbReference>
<proteinExistence type="predicted"/>